<feature type="non-terminal residue" evidence="8">
    <location>
        <position position="1"/>
    </location>
</feature>
<organism evidence="8">
    <name type="scientific">marine metagenome</name>
    <dbReference type="NCBI Taxonomy" id="408172"/>
    <lineage>
        <taxon>unclassified sequences</taxon>
        <taxon>metagenomes</taxon>
        <taxon>ecological metagenomes</taxon>
    </lineage>
</organism>
<dbReference type="GO" id="GO:0005886">
    <property type="term" value="C:plasma membrane"/>
    <property type="evidence" value="ECO:0007669"/>
    <property type="project" value="UniProtKB-SubCell"/>
</dbReference>
<keyword evidence="5 7" id="KW-1133">Transmembrane helix</keyword>
<feature type="transmembrane region" description="Helical" evidence="7">
    <location>
        <begin position="382"/>
        <end position="407"/>
    </location>
</feature>
<feature type="transmembrane region" description="Helical" evidence="7">
    <location>
        <begin position="264"/>
        <end position="284"/>
    </location>
</feature>
<evidence type="ECO:0000256" key="2">
    <source>
        <dbReference type="ARBA" id="ARBA00022448"/>
    </source>
</evidence>
<evidence type="ECO:0000256" key="1">
    <source>
        <dbReference type="ARBA" id="ARBA00004651"/>
    </source>
</evidence>
<feature type="transmembrane region" description="Helical" evidence="7">
    <location>
        <begin position="88"/>
        <end position="106"/>
    </location>
</feature>
<evidence type="ECO:0000256" key="6">
    <source>
        <dbReference type="ARBA" id="ARBA00023136"/>
    </source>
</evidence>
<name>A0A382GEE1_9ZZZZ</name>
<comment type="subcellular location">
    <subcellularLocation>
        <location evidence="1">Cell membrane</location>
        <topology evidence="1">Multi-pass membrane protein</topology>
    </subcellularLocation>
</comment>
<dbReference type="AlphaFoldDB" id="A0A382GEE1"/>
<sequence length="412" mass="42951">RVAEGFGRTCAKVGIIIAMAAIIGTCLLESGAADRIVRSALKLCGEKRAPEALAGSSFILGIPVFFDTVFYLMIPLAKALATRTGKNYLLYVLAIIAGASMTHSLVPPTPGPLLVAGELNVDIGHMIIGGLTVGIFGMMGGFVYAKWANARWPMEVRAGDDMETEDLKAMAARSDDELPNIWLSLAPTLIPVLLIAGHSVLKEILSGEAANEGQQQLLSILGILGDKNLALTIGGGLALMLLVKSGAKQGKELAETVRKSLGSAGSIILITGMGGAFGGILQQTGIGSDVSALIEDSGMGLTGILLLAFFVTVVIRIAQGSATVAMITAVGIVGGMVEPNDQYWIGYVAIAIGCGAKPFPWMNDSGFWVVGRLAGFTEAETLKTFSCIISLLGIVGITVTLILANVWPNFIF</sequence>
<keyword evidence="4 7" id="KW-0812">Transmembrane</keyword>
<feature type="transmembrane region" description="Helical" evidence="7">
    <location>
        <begin position="126"/>
        <end position="145"/>
    </location>
</feature>
<keyword evidence="3" id="KW-1003">Cell membrane</keyword>
<dbReference type="GO" id="GO:0015128">
    <property type="term" value="F:gluconate transmembrane transporter activity"/>
    <property type="evidence" value="ECO:0007669"/>
    <property type="project" value="InterPro"/>
</dbReference>
<reference evidence="8" key="1">
    <citation type="submission" date="2018-05" db="EMBL/GenBank/DDBJ databases">
        <authorList>
            <person name="Lanie J.A."/>
            <person name="Ng W.-L."/>
            <person name="Kazmierczak K.M."/>
            <person name="Andrzejewski T.M."/>
            <person name="Davidsen T.M."/>
            <person name="Wayne K.J."/>
            <person name="Tettelin H."/>
            <person name="Glass J.I."/>
            <person name="Rusch D."/>
            <person name="Podicherti R."/>
            <person name="Tsui H.-C.T."/>
            <person name="Winkler M.E."/>
        </authorList>
    </citation>
    <scope>NUCLEOTIDE SEQUENCE</scope>
</reference>
<keyword evidence="6 7" id="KW-0472">Membrane</keyword>
<feature type="transmembrane region" description="Helical" evidence="7">
    <location>
        <begin position="12"/>
        <end position="33"/>
    </location>
</feature>
<keyword evidence="2" id="KW-0813">Transport</keyword>
<protein>
    <recommendedName>
        <fullName evidence="9">Gluconate transporter</fullName>
    </recommendedName>
</protein>
<evidence type="ECO:0000256" key="3">
    <source>
        <dbReference type="ARBA" id="ARBA00022475"/>
    </source>
</evidence>
<feature type="transmembrane region" description="Helical" evidence="7">
    <location>
        <begin position="217"/>
        <end position="243"/>
    </location>
</feature>
<accession>A0A382GEE1</accession>
<evidence type="ECO:0000256" key="7">
    <source>
        <dbReference type="SAM" id="Phobius"/>
    </source>
</evidence>
<dbReference type="PANTHER" id="PTHR30354">
    <property type="entry name" value="GNT FAMILY GLUCONATE TRANSPORTER"/>
    <property type="match status" value="1"/>
</dbReference>
<evidence type="ECO:0000313" key="8">
    <source>
        <dbReference type="EMBL" id="SVB73558.1"/>
    </source>
</evidence>
<dbReference type="EMBL" id="UINC01055082">
    <property type="protein sequence ID" value="SVB73558.1"/>
    <property type="molecule type" value="Genomic_DNA"/>
</dbReference>
<evidence type="ECO:0008006" key="9">
    <source>
        <dbReference type="Google" id="ProtNLM"/>
    </source>
</evidence>
<feature type="transmembrane region" description="Helical" evidence="7">
    <location>
        <begin position="53"/>
        <end position="76"/>
    </location>
</feature>
<gene>
    <name evidence="8" type="ORF">METZ01_LOCUS226412</name>
</gene>
<dbReference type="Pfam" id="PF02447">
    <property type="entry name" value="GntP_permease"/>
    <property type="match status" value="1"/>
</dbReference>
<proteinExistence type="predicted"/>
<dbReference type="PANTHER" id="PTHR30354:SF22">
    <property type="entry name" value="HIGH-AFFINITY GLUCONATE TRANSPORTER"/>
    <property type="match status" value="1"/>
</dbReference>
<evidence type="ECO:0000256" key="5">
    <source>
        <dbReference type="ARBA" id="ARBA00022989"/>
    </source>
</evidence>
<feature type="transmembrane region" description="Helical" evidence="7">
    <location>
        <begin position="178"/>
        <end position="197"/>
    </location>
</feature>
<evidence type="ECO:0000256" key="4">
    <source>
        <dbReference type="ARBA" id="ARBA00022692"/>
    </source>
</evidence>
<dbReference type="InterPro" id="IPR003474">
    <property type="entry name" value="Glcn_transporter"/>
</dbReference>
<feature type="transmembrane region" description="Helical" evidence="7">
    <location>
        <begin position="304"/>
        <end position="332"/>
    </location>
</feature>